<accession>A0ABN7STZ5</accession>
<feature type="region of interest" description="Disordered" evidence="1">
    <location>
        <begin position="62"/>
        <end position="109"/>
    </location>
</feature>
<reference evidence="2 3" key="1">
    <citation type="submission" date="2021-04" db="EMBL/GenBank/DDBJ databases">
        <authorList>
            <person name="Bliznina A."/>
        </authorList>
    </citation>
    <scope>NUCLEOTIDE SEQUENCE [LARGE SCALE GENOMIC DNA]</scope>
</reference>
<feature type="region of interest" description="Disordered" evidence="1">
    <location>
        <begin position="1"/>
        <end position="48"/>
    </location>
</feature>
<protein>
    <submittedName>
        <fullName evidence="2">Oidioi.mRNA.OKI2018_I69.chr1.g2004.t1.cds</fullName>
    </submittedName>
</protein>
<evidence type="ECO:0000313" key="2">
    <source>
        <dbReference type="EMBL" id="CAG5105300.1"/>
    </source>
</evidence>
<feature type="compositionally biased region" description="Basic and acidic residues" evidence="1">
    <location>
        <begin position="35"/>
        <end position="46"/>
    </location>
</feature>
<gene>
    <name evidence="2" type="ORF">OKIOD_LOCUS10769</name>
</gene>
<name>A0ABN7STZ5_OIKDI</name>
<keyword evidence="3" id="KW-1185">Reference proteome</keyword>
<dbReference type="Proteomes" id="UP001158576">
    <property type="component" value="Chromosome 1"/>
</dbReference>
<evidence type="ECO:0000313" key="3">
    <source>
        <dbReference type="Proteomes" id="UP001158576"/>
    </source>
</evidence>
<sequence>MENDSIPGLDSSSEYEDANSDVVDAGLDSTQYITPRKEEQEPEIKSRTSSLLQLMGSVTGLSSLKGDEEEAETDMSEINSDQSSITADIPDEQQPEILRKNTPGRAPTLPGTVKEYCSIFYKEQ</sequence>
<feature type="compositionally biased region" description="Polar residues" evidence="1">
    <location>
        <begin position="76"/>
        <end position="86"/>
    </location>
</feature>
<dbReference type="EMBL" id="OU015566">
    <property type="protein sequence ID" value="CAG5105300.1"/>
    <property type="molecule type" value="Genomic_DNA"/>
</dbReference>
<proteinExistence type="predicted"/>
<evidence type="ECO:0000256" key="1">
    <source>
        <dbReference type="SAM" id="MobiDB-lite"/>
    </source>
</evidence>
<organism evidence="2 3">
    <name type="scientific">Oikopleura dioica</name>
    <name type="common">Tunicate</name>
    <dbReference type="NCBI Taxonomy" id="34765"/>
    <lineage>
        <taxon>Eukaryota</taxon>
        <taxon>Metazoa</taxon>
        <taxon>Chordata</taxon>
        <taxon>Tunicata</taxon>
        <taxon>Appendicularia</taxon>
        <taxon>Copelata</taxon>
        <taxon>Oikopleuridae</taxon>
        <taxon>Oikopleura</taxon>
    </lineage>
</organism>